<reference evidence="4 5" key="1">
    <citation type="submission" date="2023-08" db="EMBL/GenBank/DDBJ databases">
        <authorList>
            <person name="Palmer J.M."/>
        </authorList>
    </citation>
    <scope>NUCLEOTIDE SEQUENCE [LARGE SCALE GENOMIC DNA]</scope>
    <source>
        <strain evidence="4 5">TWF481</strain>
    </source>
</reference>
<evidence type="ECO:0000259" key="3">
    <source>
        <dbReference type="Pfam" id="PF17111"/>
    </source>
</evidence>
<proteinExistence type="predicted"/>
<dbReference type="AlphaFoldDB" id="A0AAV9W990"/>
<dbReference type="EMBL" id="JAVHJL010000004">
    <property type="protein sequence ID" value="KAK6504743.1"/>
    <property type="molecule type" value="Genomic_DNA"/>
</dbReference>
<dbReference type="PANTHER" id="PTHR24180:SF45">
    <property type="entry name" value="POLY [ADP-RIBOSE] POLYMERASE TANKYRASE"/>
    <property type="match status" value="1"/>
</dbReference>
<dbReference type="InterPro" id="IPR036770">
    <property type="entry name" value="Ankyrin_rpt-contain_sf"/>
</dbReference>
<dbReference type="InterPro" id="IPR031348">
    <property type="entry name" value="PigL_N"/>
</dbReference>
<dbReference type="Gene3D" id="1.25.40.20">
    <property type="entry name" value="Ankyrin repeat-containing domain"/>
    <property type="match status" value="2"/>
</dbReference>
<keyword evidence="5" id="KW-1185">Reference proteome</keyword>
<dbReference type="Proteomes" id="UP001370758">
    <property type="component" value="Unassembled WGS sequence"/>
</dbReference>
<evidence type="ECO:0000313" key="4">
    <source>
        <dbReference type="EMBL" id="KAK6504743.1"/>
    </source>
</evidence>
<dbReference type="InterPro" id="IPR051637">
    <property type="entry name" value="Ank_repeat_dom-contain_49"/>
</dbReference>
<keyword evidence="1" id="KW-0677">Repeat</keyword>
<dbReference type="SUPFAM" id="SSF48403">
    <property type="entry name" value="Ankyrin repeat"/>
    <property type="match status" value="1"/>
</dbReference>
<feature type="domain" description="Azaphilone pigments biosynthesis cluster protein L N-terminal" evidence="3">
    <location>
        <begin position="5"/>
        <end position="184"/>
    </location>
</feature>
<protein>
    <recommendedName>
        <fullName evidence="3">Azaphilone pigments biosynthesis cluster protein L N-terminal domain-containing protein</fullName>
    </recommendedName>
</protein>
<evidence type="ECO:0000256" key="1">
    <source>
        <dbReference type="ARBA" id="ARBA00022737"/>
    </source>
</evidence>
<sequence>MSGLEGLSTAANVIGVVVFGLQAAKFIAESVSKYQDAEDDCKRFQAAILRLAGVLGDVNDIIKTDEDKLRYSSLYKVTKTCTDELVKMQKNISEWTGSGPKKNSKTIQTWKKFKAIFLGDNIKRWLESLESHYGFINFQLNRIQLDDRKDQKAATERIETVLGNVSATVSVISDAQVETLARIDKAETSVTRQLQANLVEVQNINTSVGVSLNQFNGQLSSIDSSVKQFTTTQIHRTLEERQQDEFEKATGRIFQLGTAAATRRELGVQQEQTEQVLEDFRKVLEFARDGTFSGVSGWAVDFENPRQRNRKISAFLASLDSLSIGYDTKAFRSFRTQSQKSSCSVTNSYQWEHQEFSLRVMEELKYGIPRTKAKSQPGDFIKRVMKITYLPKSTGISSAFDLYLTESRIPDDITNALNTPIYAGLCFRATIPNESPIFDAIFCGRFEEFKNLISVQQASIHDCDTSGQSLLTCALMPIETTHPGGCPELEGQSIMQNRYSIAQFLIDSGIDVNHVDNYNCDPVSRIRALNNKRGVEILFENGANPMLNPRNIMYYARELNPAEWKRLLGWILEFYDINDDVAWTIDAGTRKVSLLHSVLWYYTVGIWRGYSLSCHYDIKEVVRMLISNGADAHGRTVEGETCLHLVVQATRDLDCVPADGARTLLRELLLFLIEEIKLDIRAQTTESLSVSDLVFYNKCPAGRCIWPVWVSVLLELGYDPLDVAKGSYRFDKIEGLYTSMVDGLCTYSCCYFANFGSEDEYVEVSEKSLEDGYSEEGLEDGFSVYNNLVPNRGLDDGPAYSFSISDHTLGAQSCPEPSNILDDYEFFENLAALSNGEGLTSEPGYKASVSNWARVFELDDWDCIEG</sequence>
<gene>
    <name evidence="4" type="ORF">TWF481_006682</name>
</gene>
<name>A0AAV9W990_9PEZI</name>
<keyword evidence="2" id="KW-0040">ANK repeat</keyword>
<dbReference type="Pfam" id="PF17111">
    <property type="entry name" value="PigL_N"/>
    <property type="match status" value="1"/>
</dbReference>
<dbReference type="PANTHER" id="PTHR24180">
    <property type="entry name" value="CYCLIN-DEPENDENT KINASE INHIBITOR 2C-RELATED"/>
    <property type="match status" value="1"/>
</dbReference>
<evidence type="ECO:0000256" key="2">
    <source>
        <dbReference type="ARBA" id="ARBA00023043"/>
    </source>
</evidence>
<comment type="caution">
    <text evidence="4">The sequence shown here is derived from an EMBL/GenBank/DDBJ whole genome shotgun (WGS) entry which is preliminary data.</text>
</comment>
<evidence type="ECO:0000313" key="5">
    <source>
        <dbReference type="Proteomes" id="UP001370758"/>
    </source>
</evidence>
<accession>A0AAV9W990</accession>
<organism evidence="4 5">
    <name type="scientific">Arthrobotrys musiformis</name>
    <dbReference type="NCBI Taxonomy" id="47236"/>
    <lineage>
        <taxon>Eukaryota</taxon>
        <taxon>Fungi</taxon>
        <taxon>Dikarya</taxon>
        <taxon>Ascomycota</taxon>
        <taxon>Pezizomycotina</taxon>
        <taxon>Orbiliomycetes</taxon>
        <taxon>Orbiliales</taxon>
        <taxon>Orbiliaceae</taxon>
        <taxon>Arthrobotrys</taxon>
    </lineage>
</organism>